<dbReference type="InterPro" id="IPR029062">
    <property type="entry name" value="Class_I_gatase-like"/>
</dbReference>
<dbReference type="Gene3D" id="3.40.50.880">
    <property type="match status" value="1"/>
</dbReference>
<feature type="domain" description="ThuA-like" evidence="1">
    <location>
        <begin position="7"/>
        <end position="77"/>
    </location>
</feature>
<name>A0A0F9AAF0_9ZZZZ</name>
<proteinExistence type="predicted"/>
<feature type="non-terminal residue" evidence="2">
    <location>
        <position position="1"/>
    </location>
</feature>
<gene>
    <name evidence="2" type="ORF">LCGC14_2596000</name>
</gene>
<dbReference type="InterPro" id="IPR029010">
    <property type="entry name" value="ThuA-like"/>
</dbReference>
<evidence type="ECO:0000259" key="1">
    <source>
        <dbReference type="Pfam" id="PF06283"/>
    </source>
</evidence>
<sequence>FYEEPYSRERLHVLAGIDTDKTDMTKDSIQRTDGDFGLVWVQDYGKGRSFFTAFGHYKELLWKPEILQHYLAGIQFALGDLPVDTTPSSQL</sequence>
<dbReference type="Pfam" id="PF06283">
    <property type="entry name" value="ThuA"/>
    <property type="match status" value="1"/>
</dbReference>
<protein>
    <recommendedName>
        <fullName evidence="1">ThuA-like domain-containing protein</fullName>
    </recommendedName>
</protein>
<dbReference type="AlphaFoldDB" id="A0A0F9AAF0"/>
<reference evidence="2" key="1">
    <citation type="journal article" date="2015" name="Nature">
        <title>Complex archaea that bridge the gap between prokaryotes and eukaryotes.</title>
        <authorList>
            <person name="Spang A."/>
            <person name="Saw J.H."/>
            <person name="Jorgensen S.L."/>
            <person name="Zaremba-Niedzwiedzka K."/>
            <person name="Martijn J."/>
            <person name="Lind A.E."/>
            <person name="van Eijk R."/>
            <person name="Schleper C."/>
            <person name="Guy L."/>
            <person name="Ettema T.J."/>
        </authorList>
    </citation>
    <scope>NUCLEOTIDE SEQUENCE</scope>
</reference>
<organism evidence="2">
    <name type="scientific">marine sediment metagenome</name>
    <dbReference type="NCBI Taxonomy" id="412755"/>
    <lineage>
        <taxon>unclassified sequences</taxon>
        <taxon>metagenomes</taxon>
        <taxon>ecological metagenomes</taxon>
    </lineage>
</organism>
<dbReference type="SUPFAM" id="SSF52317">
    <property type="entry name" value="Class I glutamine amidotransferase-like"/>
    <property type="match status" value="1"/>
</dbReference>
<comment type="caution">
    <text evidence="2">The sequence shown here is derived from an EMBL/GenBank/DDBJ whole genome shotgun (WGS) entry which is preliminary data.</text>
</comment>
<dbReference type="EMBL" id="LAZR01043703">
    <property type="protein sequence ID" value="KKL06440.1"/>
    <property type="molecule type" value="Genomic_DNA"/>
</dbReference>
<accession>A0A0F9AAF0</accession>
<evidence type="ECO:0000313" key="2">
    <source>
        <dbReference type="EMBL" id="KKL06440.1"/>
    </source>
</evidence>